<gene>
    <name evidence="5" type="primary">LOC108562959</name>
</gene>
<dbReference type="PANTHER" id="PTHR44229">
    <property type="entry name" value="15-HYDROXYPROSTAGLANDIN DEHYDROGENASE [NAD(+)]"/>
    <property type="match status" value="1"/>
</dbReference>
<evidence type="ECO:0000256" key="2">
    <source>
        <dbReference type="ARBA" id="ARBA00023002"/>
    </source>
</evidence>
<dbReference type="SUPFAM" id="SSF51735">
    <property type="entry name" value="NAD(P)-binding Rossmann-fold domains"/>
    <property type="match status" value="1"/>
</dbReference>
<dbReference type="PROSITE" id="PS00061">
    <property type="entry name" value="ADH_SHORT"/>
    <property type="match status" value="1"/>
</dbReference>
<dbReference type="PANTHER" id="PTHR44229:SF8">
    <property type="entry name" value="ALCOHOL DEHYDROGENASE-RELATED"/>
    <property type="match status" value="1"/>
</dbReference>
<evidence type="ECO:0000313" key="5">
    <source>
        <dbReference type="RefSeq" id="XP_017776963.1"/>
    </source>
</evidence>
<evidence type="ECO:0000313" key="4">
    <source>
        <dbReference type="Proteomes" id="UP000695000"/>
    </source>
</evidence>
<dbReference type="InterPro" id="IPR002347">
    <property type="entry name" value="SDR_fam"/>
</dbReference>
<dbReference type="Proteomes" id="UP000695000">
    <property type="component" value="Unplaced"/>
</dbReference>
<dbReference type="InterPro" id="IPR036291">
    <property type="entry name" value="NAD(P)-bd_dom_sf"/>
</dbReference>
<protein>
    <submittedName>
        <fullName evidence="5">15-hydroxyprostaglandin dehydrogenase [NAD(+)]-like</fullName>
    </submittedName>
</protein>
<proteinExistence type="inferred from homology"/>
<dbReference type="GeneID" id="108562959"/>
<reference evidence="5" key="1">
    <citation type="submission" date="2025-08" db="UniProtKB">
        <authorList>
            <consortium name="RefSeq"/>
        </authorList>
    </citation>
    <scope>IDENTIFICATION</scope>
    <source>
        <tissue evidence="5">Whole Larva</tissue>
    </source>
</reference>
<keyword evidence="2" id="KW-0560">Oxidoreductase</keyword>
<evidence type="ECO:0000256" key="1">
    <source>
        <dbReference type="ARBA" id="ARBA00006484"/>
    </source>
</evidence>
<accession>A0ABM1MQW3</accession>
<dbReference type="PRINTS" id="PR00081">
    <property type="entry name" value="GDHRDH"/>
</dbReference>
<dbReference type="PRINTS" id="PR00080">
    <property type="entry name" value="SDRFAMILY"/>
</dbReference>
<comment type="similarity">
    <text evidence="1 3">Belongs to the short-chain dehydrogenases/reductases (SDR) family.</text>
</comment>
<dbReference type="RefSeq" id="XP_017776963.1">
    <property type="nucleotide sequence ID" value="XM_017921474.1"/>
</dbReference>
<organism evidence="4 5">
    <name type="scientific">Nicrophorus vespilloides</name>
    <name type="common">Boreal carrion beetle</name>
    <dbReference type="NCBI Taxonomy" id="110193"/>
    <lineage>
        <taxon>Eukaryota</taxon>
        <taxon>Metazoa</taxon>
        <taxon>Ecdysozoa</taxon>
        <taxon>Arthropoda</taxon>
        <taxon>Hexapoda</taxon>
        <taxon>Insecta</taxon>
        <taxon>Pterygota</taxon>
        <taxon>Neoptera</taxon>
        <taxon>Endopterygota</taxon>
        <taxon>Coleoptera</taxon>
        <taxon>Polyphaga</taxon>
        <taxon>Staphyliniformia</taxon>
        <taxon>Silphidae</taxon>
        <taxon>Nicrophorinae</taxon>
        <taxon>Nicrophorus</taxon>
    </lineage>
</organism>
<dbReference type="Gene3D" id="3.40.50.720">
    <property type="entry name" value="NAD(P)-binding Rossmann-like Domain"/>
    <property type="match status" value="1"/>
</dbReference>
<sequence>MFDVEGTVSIVTGALGGIGRELVRSLLSNKAKGVALLDLNDAQAAEFQASLEKEFGANKTLFLKVDVTDLENVKGAFKKCVDHFGNLDIVVNNAGIIGNIEMVIKINLLALIQISNLAFFDYLPKYRKGNEGVIINIGSVGGLYPFHILPDYCASKHGVVAYTQALGSNVHYQNTQVKVMGLCPGGTDTEIFKGVPEYYQQFMKDTDHAIQQTEIVGDALIKVLKEGSNGSIWISKNSEPAFEFDYKSETLPILLKHVS</sequence>
<evidence type="ECO:0000256" key="3">
    <source>
        <dbReference type="RuleBase" id="RU000363"/>
    </source>
</evidence>
<dbReference type="Pfam" id="PF00106">
    <property type="entry name" value="adh_short"/>
    <property type="match status" value="1"/>
</dbReference>
<dbReference type="InterPro" id="IPR020904">
    <property type="entry name" value="Sc_DH/Rdtase_CS"/>
</dbReference>
<name>A0ABM1MQW3_NICVS</name>
<keyword evidence="4" id="KW-1185">Reference proteome</keyword>